<dbReference type="RefSeq" id="WP_135757040.1">
    <property type="nucleotide sequence ID" value="NZ_RQHS01000018.1"/>
</dbReference>
<dbReference type="OrthoDB" id="9895872at2"/>
<proteinExistence type="predicted"/>
<comment type="caution">
    <text evidence="1">The sequence shown here is derived from an EMBL/GenBank/DDBJ whole genome shotgun (WGS) entry which is preliminary data.</text>
</comment>
<accession>A0A4Z1AHW8</accession>
<protein>
    <submittedName>
        <fullName evidence="1">Uncharacterized protein</fullName>
    </submittedName>
</protein>
<dbReference type="EMBL" id="RQHS01000018">
    <property type="protein sequence ID" value="TGM98458.1"/>
    <property type="molecule type" value="Genomic_DNA"/>
</dbReference>
<keyword evidence="2" id="KW-1185">Reference proteome</keyword>
<name>A0A4Z1AHW8_9LEPT</name>
<gene>
    <name evidence="1" type="ORF">EHR06_11000</name>
</gene>
<dbReference type="AlphaFoldDB" id="A0A4Z1AHW8"/>
<organism evidence="1 2">
    <name type="scientific">Leptospira dzoumogneensis</name>
    <dbReference type="NCBI Taxonomy" id="2484904"/>
    <lineage>
        <taxon>Bacteria</taxon>
        <taxon>Pseudomonadati</taxon>
        <taxon>Spirochaetota</taxon>
        <taxon>Spirochaetia</taxon>
        <taxon>Leptospirales</taxon>
        <taxon>Leptospiraceae</taxon>
        <taxon>Leptospira</taxon>
    </lineage>
</organism>
<sequence>MNEIEQYDFTDCLLIDFGVDKLISSIYILTEAYYPLTQEGKREKGLLKIVFSSIGVIQILKTEEFEFDINLAYDPSGDHVKANEIYSIKVSTFRDQIFNGSVNSDMLKIELQFKSMEIKKIDW</sequence>
<reference evidence="1" key="1">
    <citation type="journal article" date="2019" name="PLoS Negl. Trop. Dis.">
        <title>Revisiting the worldwide diversity of Leptospira species in the environment.</title>
        <authorList>
            <person name="Vincent A.T."/>
            <person name="Schiettekatte O."/>
            <person name="Bourhy P."/>
            <person name="Veyrier F.J."/>
            <person name="Picardeau M."/>
        </authorList>
    </citation>
    <scope>NUCLEOTIDE SEQUENCE [LARGE SCALE GENOMIC DNA]</scope>
    <source>
        <strain evidence="1">201601113</strain>
    </source>
</reference>
<evidence type="ECO:0000313" key="2">
    <source>
        <dbReference type="Proteomes" id="UP000297241"/>
    </source>
</evidence>
<evidence type="ECO:0000313" key="1">
    <source>
        <dbReference type="EMBL" id="TGM98458.1"/>
    </source>
</evidence>
<dbReference type="Proteomes" id="UP000297241">
    <property type="component" value="Unassembled WGS sequence"/>
</dbReference>